<evidence type="ECO:0000313" key="13">
    <source>
        <dbReference type="EMBL" id="PCI75937.1"/>
    </source>
</evidence>
<evidence type="ECO:0000256" key="7">
    <source>
        <dbReference type="ARBA" id="ARBA00022833"/>
    </source>
</evidence>
<evidence type="ECO:0000256" key="3">
    <source>
        <dbReference type="ARBA" id="ARBA00007931"/>
    </source>
</evidence>
<feature type="transmembrane region" description="Helical" evidence="11">
    <location>
        <begin position="6"/>
        <end position="28"/>
    </location>
</feature>
<comment type="caution">
    <text evidence="13">The sequence shown here is derived from an EMBL/GenBank/DDBJ whole genome shotgun (WGS) entry which is preliminary data.</text>
</comment>
<protein>
    <submittedName>
        <fullName evidence="13">Peptidase</fullName>
    </submittedName>
</protein>
<comment type="subcellular location">
    <subcellularLocation>
        <location evidence="2">Membrane</location>
        <topology evidence="2">Multi-pass membrane protein</topology>
    </subcellularLocation>
</comment>
<dbReference type="InterPro" id="IPR008915">
    <property type="entry name" value="Peptidase_M50"/>
</dbReference>
<dbReference type="Pfam" id="PF02163">
    <property type="entry name" value="Peptidase_M50"/>
    <property type="match status" value="1"/>
</dbReference>
<evidence type="ECO:0000256" key="9">
    <source>
        <dbReference type="ARBA" id="ARBA00023049"/>
    </source>
</evidence>
<dbReference type="SUPFAM" id="SSF50156">
    <property type="entry name" value="PDZ domain-like"/>
    <property type="match status" value="2"/>
</dbReference>
<dbReference type="Proteomes" id="UP000218775">
    <property type="component" value="Unassembled WGS sequence"/>
</dbReference>
<evidence type="ECO:0000256" key="11">
    <source>
        <dbReference type="SAM" id="Phobius"/>
    </source>
</evidence>
<keyword evidence="9" id="KW-0482">Metalloprotease</keyword>
<name>A0A2A4X1J3_UNCAE</name>
<accession>A0A2A4X1J3</accession>
<keyword evidence="8 11" id="KW-1133">Transmembrane helix</keyword>
<feature type="transmembrane region" description="Helical" evidence="11">
    <location>
        <begin position="613"/>
        <end position="635"/>
    </location>
</feature>
<dbReference type="EMBL" id="NVUK01000037">
    <property type="protein sequence ID" value="PCI75937.1"/>
    <property type="molecule type" value="Genomic_DNA"/>
</dbReference>
<keyword evidence="4" id="KW-0645">Protease</keyword>
<sequence length="644" mass="72435">MMTFVYILLSLLGIGFLIFIHELGHFFVARRQKMKVEVFSIGLGKPLFSWMQKGVKWQICPLLFGGYVKIAGMEPKDKKEGEKLDSGEFYSKTPLARIKVLLAGPFVNLVFALIAFTAIWMMGGRTELFSKYTKIIGSMDPKSELYQKGILPGDEIRTYNEKKYGGYQDLLTQAVIHEKKASLELYKVGYFTGDKTPVDYTVKPYEAPFFNKGFQTVGILTPASYLIFSGNSALGSSSPLAGSGIELFDRVVWVDGEIIFSQNMLESALNDQAAFVVIERAGKKIMGRVPRLDLEDIQLPVHYMDELQDWSYSLYGSTTKLDLKGLPYLIGDDMRVEKELSFIDHDINFSKPSAYVANREVDLTLQAGDKIISVDGEKISTPAALFEKLQSKHVQIIVERNPSYLLKPVSWEKEDEAFLHKTQWKDLLPLVHSMGEEKMLMQHGSFVKLASIQPVKLKDFAFEKEQKQLYEENLNQRKKVVSEIKDEEVKAQALASLDKAENRLVIGAQFKDKEVIYNPGPITLFTNVTGEIVTTLTALFSGKTSPKHMGGPLLVISVIQQSMSVSFKEALFWLGAISLNLGLLNLLPIPVLDGGHVAITMIESVRKKPMKASTIKMLMVPFALLLIGFFVFITYQDIFRIFGR</sequence>
<evidence type="ECO:0000256" key="6">
    <source>
        <dbReference type="ARBA" id="ARBA00022801"/>
    </source>
</evidence>
<reference evidence="14" key="1">
    <citation type="submission" date="2017-08" db="EMBL/GenBank/DDBJ databases">
        <title>A dynamic microbial community with high functional redundancy inhabits the cold, oxic subseafloor aquifer.</title>
        <authorList>
            <person name="Tully B.J."/>
            <person name="Wheat C.G."/>
            <person name="Glazer B.T."/>
            <person name="Huber J.A."/>
        </authorList>
    </citation>
    <scope>NUCLEOTIDE SEQUENCE [LARGE SCALE GENOMIC DNA]</scope>
</reference>
<evidence type="ECO:0000259" key="12">
    <source>
        <dbReference type="Pfam" id="PF02163"/>
    </source>
</evidence>
<dbReference type="PANTHER" id="PTHR42837">
    <property type="entry name" value="REGULATOR OF SIGMA-E PROTEASE RSEP"/>
    <property type="match status" value="1"/>
</dbReference>
<dbReference type="InterPro" id="IPR036034">
    <property type="entry name" value="PDZ_sf"/>
</dbReference>
<evidence type="ECO:0000256" key="5">
    <source>
        <dbReference type="ARBA" id="ARBA00022692"/>
    </source>
</evidence>
<dbReference type="InterPro" id="IPR004387">
    <property type="entry name" value="Pept_M50_Zn"/>
</dbReference>
<gene>
    <name evidence="13" type="ORF">COB21_05065</name>
</gene>
<dbReference type="GO" id="GO:0004222">
    <property type="term" value="F:metalloendopeptidase activity"/>
    <property type="evidence" value="ECO:0007669"/>
    <property type="project" value="InterPro"/>
</dbReference>
<keyword evidence="6" id="KW-0378">Hydrolase</keyword>
<feature type="transmembrane region" description="Helical" evidence="11">
    <location>
        <begin position="570"/>
        <end position="592"/>
    </location>
</feature>
<evidence type="ECO:0000256" key="4">
    <source>
        <dbReference type="ARBA" id="ARBA00022670"/>
    </source>
</evidence>
<keyword evidence="10 11" id="KW-0472">Membrane</keyword>
<keyword evidence="5 11" id="KW-0812">Transmembrane</keyword>
<dbReference type="PANTHER" id="PTHR42837:SF2">
    <property type="entry name" value="MEMBRANE METALLOPROTEASE ARASP2, CHLOROPLASTIC-RELATED"/>
    <property type="match status" value="1"/>
</dbReference>
<keyword evidence="7" id="KW-0862">Zinc</keyword>
<feature type="domain" description="Peptidase M50" evidence="12">
    <location>
        <begin position="11"/>
        <end position="627"/>
    </location>
</feature>
<dbReference type="GO" id="GO:0016020">
    <property type="term" value="C:membrane"/>
    <property type="evidence" value="ECO:0007669"/>
    <property type="project" value="UniProtKB-SubCell"/>
</dbReference>
<organism evidence="13 14">
    <name type="scientific">Aerophobetes bacterium</name>
    <dbReference type="NCBI Taxonomy" id="2030807"/>
    <lineage>
        <taxon>Bacteria</taxon>
        <taxon>Candidatus Aerophobota</taxon>
    </lineage>
</organism>
<comment type="cofactor">
    <cofactor evidence="1">
        <name>Zn(2+)</name>
        <dbReference type="ChEBI" id="CHEBI:29105"/>
    </cofactor>
</comment>
<proteinExistence type="inferred from homology"/>
<dbReference type="CDD" id="cd06163">
    <property type="entry name" value="S2P-M50_PDZ_RseP-like"/>
    <property type="match status" value="1"/>
</dbReference>
<feature type="transmembrane region" description="Helical" evidence="11">
    <location>
        <begin position="100"/>
        <end position="122"/>
    </location>
</feature>
<evidence type="ECO:0000256" key="2">
    <source>
        <dbReference type="ARBA" id="ARBA00004141"/>
    </source>
</evidence>
<evidence type="ECO:0000256" key="10">
    <source>
        <dbReference type="ARBA" id="ARBA00023136"/>
    </source>
</evidence>
<comment type="similarity">
    <text evidence="3">Belongs to the peptidase M50B family.</text>
</comment>
<evidence type="ECO:0000313" key="14">
    <source>
        <dbReference type="Proteomes" id="UP000218775"/>
    </source>
</evidence>
<dbReference type="GO" id="GO:0006508">
    <property type="term" value="P:proteolysis"/>
    <property type="evidence" value="ECO:0007669"/>
    <property type="project" value="UniProtKB-KW"/>
</dbReference>
<evidence type="ECO:0000256" key="1">
    <source>
        <dbReference type="ARBA" id="ARBA00001947"/>
    </source>
</evidence>
<dbReference type="AlphaFoldDB" id="A0A2A4X1J3"/>
<evidence type="ECO:0000256" key="8">
    <source>
        <dbReference type="ARBA" id="ARBA00022989"/>
    </source>
</evidence>